<accession>A0A8D8NHZ6</accession>
<dbReference type="AlphaFoldDB" id="A0A8D8NHZ6"/>
<dbReference type="EMBL" id="HBUE01169524">
    <property type="protein sequence ID" value="CAG6514232.1"/>
    <property type="molecule type" value="Transcribed_RNA"/>
</dbReference>
<evidence type="ECO:0000313" key="1">
    <source>
        <dbReference type="EMBL" id="CAG6565720.1"/>
    </source>
</evidence>
<organism evidence="1">
    <name type="scientific">Culex pipiens</name>
    <name type="common">House mosquito</name>
    <dbReference type="NCBI Taxonomy" id="7175"/>
    <lineage>
        <taxon>Eukaryota</taxon>
        <taxon>Metazoa</taxon>
        <taxon>Ecdysozoa</taxon>
        <taxon>Arthropoda</taxon>
        <taxon>Hexapoda</taxon>
        <taxon>Insecta</taxon>
        <taxon>Pterygota</taxon>
        <taxon>Neoptera</taxon>
        <taxon>Endopterygota</taxon>
        <taxon>Diptera</taxon>
        <taxon>Nematocera</taxon>
        <taxon>Culicoidea</taxon>
        <taxon>Culicidae</taxon>
        <taxon>Culicinae</taxon>
        <taxon>Culicini</taxon>
        <taxon>Culex</taxon>
        <taxon>Culex</taxon>
    </lineage>
</organism>
<name>A0A8D8NHZ6_CULPI</name>
<dbReference type="EMBL" id="HBUE01274907">
    <property type="protein sequence ID" value="CAG6565720.1"/>
    <property type="molecule type" value="Transcribed_RNA"/>
</dbReference>
<proteinExistence type="predicted"/>
<protein>
    <submittedName>
        <fullName evidence="1">(northern house mosquito) hypothetical protein</fullName>
    </submittedName>
</protein>
<sequence>MDRIVPSQYLTVLFIGQLCKRYLGYCCLEQRRNSDPVSSNQHKIRTLRNPQPVVRSLQQNVSTDSVNVTATPDDRSVLAEQIQYLGKVSRLVGTDTKPPIALLQIRSPARHKWDIRQLPRSMLPIRCQPHLERFSADYAAMLLLNGPRSAFVGHVHVGLVSVNHFNTSHFHKRIEHVNQVRGRDPANGKVVHVEFLHFAVSFRSWSPKVIVKIHRHLGKACSSSYNRSSRAFFLFPG</sequence>
<reference evidence="1" key="1">
    <citation type="submission" date="2021-05" db="EMBL/GenBank/DDBJ databases">
        <authorList>
            <person name="Alioto T."/>
            <person name="Alioto T."/>
            <person name="Gomez Garrido J."/>
        </authorList>
    </citation>
    <scope>NUCLEOTIDE SEQUENCE</scope>
</reference>